<evidence type="ECO:0000313" key="7">
    <source>
        <dbReference type="EMBL" id="CAE0501126.1"/>
    </source>
</evidence>
<keyword evidence="5" id="KW-1133">Transmembrane helix</keyword>
<evidence type="ECO:0000256" key="5">
    <source>
        <dbReference type="SAM" id="Phobius"/>
    </source>
</evidence>
<dbReference type="Gene3D" id="3.40.605.10">
    <property type="entry name" value="Aldehyde Dehydrogenase, Chain A, domain 1"/>
    <property type="match status" value="1"/>
</dbReference>
<dbReference type="AlphaFoldDB" id="A0A7S3R333"/>
<dbReference type="FunFam" id="3.40.605.10:FF:000003">
    <property type="entry name" value="Methylmalonate-semialdehyde dehydrogenase [acylating]"/>
    <property type="match status" value="1"/>
</dbReference>
<dbReference type="EMBL" id="HBIP01026818">
    <property type="protein sequence ID" value="CAE0501126.1"/>
    <property type="molecule type" value="Transcribed_RNA"/>
</dbReference>
<dbReference type="InterPro" id="IPR015590">
    <property type="entry name" value="Aldehyde_DH_dom"/>
</dbReference>
<evidence type="ECO:0000256" key="2">
    <source>
        <dbReference type="ARBA" id="ARBA00013048"/>
    </source>
</evidence>
<dbReference type="InterPro" id="IPR016160">
    <property type="entry name" value="Ald_DH_CS_CYS"/>
</dbReference>
<dbReference type="GO" id="GO:0004491">
    <property type="term" value="F:methylmalonate-semialdehyde dehydrogenase (acylating, NAD) activity"/>
    <property type="evidence" value="ECO:0007669"/>
    <property type="project" value="UniProtKB-EC"/>
</dbReference>
<dbReference type="InterPro" id="IPR016162">
    <property type="entry name" value="Ald_DH_N"/>
</dbReference>
<name>A0A7S3R333_DUNTE</name>
<dbReference type="InterPro" id="IPR016163">
    <property type="entry name" value="Ald_DH_C"/>
</dbReference>
<dbReference type="InterPro" id="IPR010061">
    <property type="entry name" value="MeMal-semiAld_DH"/>
</dbReference>
<dbReference type="NCBIfam" id="TIGR01722">
    <property type="entry name" value="MMSDH"/>
    <property type="match status" value="1"/>
</dbReference>
<dbReference type="CDD" id="cd07085">
    <property type="entry name" value="ALDH_F6_MMSDH"/>
    <property type="match status" value="1"/>
</dbReference>
<evidence type="ECO:0000256" key="4">
    <source>
        <dbReference type="ARBA" id="ARBA00023027"/>
    </source>
</evidence>
<comment type="similarity">
    <text evidence="1">Belongs to the aldehyde dehydrogenase family.</text>
</comment>
<dbReference type="PANTHER" id="PTHR43866:SF3">
    <property type="entry name" value="METHYLMALONATE-SEMIALDEHYDE DEHYDROGENASE [ACYLATING], MITOCHONDRIAL"/>
    <property type="match status" value="1"/>
</dbReference>
<dbReference type="GO" id="GO:0006574">
    <property type="term" value="P:L-valine catabolic process"/>
    <property type="evidence" value="ECO:0007669"/>
    <property type="project" value="TreeGrafter"/>
</dbReference>
<sequence>MNELPARAQQQHFQNFLPSWSRGNFLLCFPLLILTFFPPLLFFLFFQIIQQSPPQFSSFLKELSNCHCQKGAAGKGRSRSTMSVLLALRQQHGTKWGLGLGQRALMRGLASSSSCGSGEVPKVKLLVDGQLEESKTQSWVNVVNPATQQTLSKLPLTTGEEFQRSVQAAKDAFMKWRDTPISVRTRVMFKLQELIRANTEELARSITMEQGKTLADARGDVFRGLEVVEYACGMAPQLAGEMVENVATGIDCYSIRQPLGVCAGICPFNFPAMVPLWMFPLAVTSGNTFVLKPSEKDPGAAMILAELAMQAGLPKGVLNVVHGTHDVVNNILDHPDIKAISFVGSDKAGRYIYERGSAQGKRVQSNLGAKNHAVVLPDADLESTVKALAGASFGAAGQRCMAISAAVFVGGMDKWRQPLMDAAKSLKVNAGWEADADVGPMISPEAKLRCERLIQSGISEGAQCIVDGRGVKVPGYEQGNWVGPTLLSHVQPHMECYKEEIFGPVLSCLEADSLDDAISLVNANKHGNGTAIFTRSGAAARKFQHEVDVGMVGINVGIPVPLPFFSFTGWRGSFAGDLHMYGRAGVQFYTQPKTVTSKWIMDDIATSSSSRMPGLDRVGS</sequence>
<dbReference type="PROSITE" id="PS00070">
    <property type="entry name" value="ALDEHYDE_DEHYDR_CYS"/>
    <property type="match status" value="1"/>
</dbReference>
<gene>
    <name evidence="7" type="ORF">DTER00134_LOCUS16199</name>
</gene>
<keyword evidence="5" id="KW-0812">Transmembrane</keyword>
<organism evidence="7">
    <name type="scientific">Dunaliella tertiolecta</name>
    <name type="common">Green alga</name>
    <dbReference type="NCBI Taxonomy" id="3047"/>
    <lineage>
        <taxon>Eukaryota</taxon>
        <taxon>Viridiplantae</taxon>
        <taxon>Chlorophyta</taxon>
        <taxon>core chlorophytes</taxon>
        <taxon>Chlorophyceae</taxon>
        <taxon>CS clade</taxon>
        <taxon>Chlamydomonadales</taxon>
        <taxon>Dunaliellaceae</taxon>
        <taxon>Dunaliella</taxon>
    </lineage>
</organism>
<dbReference type="GO" id="GO:0005739">
    <property type="term" value="C:mitochondrion"/>
    <property type="evidence" value="ECO:0007669"/>
    <property type="project" value="TreeGrafter"/>
</dbReference>
<keyword evidence="3" id="KW-0560">Oxidoreductase</keyword>
<feature type="transmembrane region" description="Helical" evidence="5">
    <location>
        <begin position="25"/>
        <end position="49"/>
    </location>
</feature>
<evidence type="ECO:0000256" key="1">
    <source>
        <dbReference type="ARBA" id="ARBA00009986"/>
    </source>
</evidence>
<dbReference type="InterPro" id="IPR016161">
    <property type="entry name" value="Ald_DH/histidinol_DH"/>
</dbReference>
<feature type="domain" description="Aldehyde dehydrogenase" evidence="6">
    <location>
        <begin position="135"/>
        <end position="595"/>
    </location>
</feature>
<accession>A0A7S3R333</accession>
<evidence type="ECO:0000256" key="3">
    <source>
        <dbReference type="ARBA" id="ARBA00023002"/>
    </source>
</evidence>
<dbReference type="Gene3D" id="3.40.309.10">
    <property type="entry name" value="Aldehyde Dehydrogenase, Chain A, domain 2"/>
    <property type="match status" value="1"/>
</dbReference>
<dbReference type="EC" id="1.2.1.27" evidence="2"/>
<dbReference type="PANTHER" id="PTHR43866">
    <property type="entry name" value="MALONATE-SEMIALDEHYDE DEHYDROGENASE"/>
    <property type="match status" value="1"/>
</dbReference>
<dbReference type="GO" id="GO:0006210">
    <property type="term" value="P:thymine catabolic process"/>
    <property type="evidence" value="ECO:0007669"/>
    <property type="project" value="TreeGrafter"/>
</dbReference>
<dbReference type="FunFam" id="3.40.309.10:FF:000002">
    <property type="entry name" value="Methylmalonate-semialdehyde dehydrogenase (Acylating)"/>
    <property type="match status" value="1"/>
</dbReference>
<keyword evidence="4" id="KW-0520">NAD</keyword>
<reference evidence="7" key="1">
    <citation type="submission" date="2021-01" db="EMBL/GenBank/DDBJ databases">
        <authorList>
            <person name="Corre E."/>
            <person name="Pelletier E."/>
            <person name="Niang G."/>
            <person name="Scheremetjew M."/>
            <person name="Finn R."/>
            <person name="Kale V."/>
            <person name="Holt S."/>
            <person name="Cochrane G."/>
            <person name="Meng A."/>
            <person name="Brown T."/>
            <person name="Cohen L."/>
        </authorList>
    </citation>
    <scope>NUCLEOTIDE SEQUENCE</scope>
    <source>
        <strain evidence="7">CCMP1320</strain>
    </source>
</reference>
<evidence type="ECO:0000259" key="6">
    <source>
        <dbReference type="Pfam" id="PF00171"/>
    </source>
</evidence>
<keyword evidence="5" id="KW-0472">Membrane</keyword>
<protein>
    <recommendedName>
        <fullName evidence="2">methylmalonate-semialdehyde dehydrogenase (CoA acylating)</fullName>
        <ecNumber evidence="2">1.2.1.27</ecNumber>
    </recommendedName>
</protein>
<dbReference type="Pfam" id="PF00171">
    <property type="entry name" value="Aldedh"/>
    <property type="match status" value="1"/>
</dbReference>
<proteinExistence type="inferred from homology"/>
<dbReference type="SUPFAM" id="SSF53720">
    <property type="entry name" value="ALDH-like"/>
    <property type="match status" value="1"/>
</dbReference>